<name>A0AAN6MGN3_9PEZI</name>
<reference evidence="3" key="2">
    <citation type="submission" date="2023-05" db="EMBL/GenBank/DDBJ databases">
        <authorList>
            <consortium name="Lawrence Berkeley National Laboratory"/>
            <person name="Steindorff A."/>
            <person name="Hensen N."/>
            <person name="Bonometti L."/>
            <person name="Westerberg I."/>
            <person name="Brannstrom I.O."/>
            <person name="Guillou S."/>
            <person name="Cros-Aarteil S."/>
            <person name="Calhoun S."/>
            <person name="Haridas S."/>
            <person name="Kuo A."/>
            <person name="Mondo S."/>
            <person name="Pangilinan J."/>
            <person name="Riley R."/>
            <person name="Labutti K."/>
            <person name="Andreopoulos B."/>
            <person name="Lipzen A."/>
            <person name="Chen C."/>
            <person name="Yanf M."/>
            <person name="Daum C."/>
            <person name="Ng V."/>
            <person name="Clum A."/>
            <person name="Ohm R."/>
            <person name="Martin F."/>
            <person name="Silar P."/>
            <person name="Natvig D."/>
            <person name="Lalanne C."/>
            <person name="Gautier V."/>
            <person name="Ament-Velasquez S.L."/>
            <person name="Kruys A."/>
            <person name="Hutchinson M.I."/>
            <person name="Powell A.J."/>
            <person name="Barry K."/>
            <person name="Miller A.N."/>
            <person name="Grigoriev I.V."/>
            <person name="Debuchy R."/>
            <person name="Gladieux P."/>
            <person name="Thoren M.H."/>
            <person name="Johannesson H."/>
        </authorList>
    </citation>
    <scope>NUCLEOTIDE SEQUENCE</scope>
    <source>
        <strain evidence="3">CBS 103.79</strain>
    </source>
</reference>
<dbReference type="AlphaFoldDB" id="A0AAN6MGN3"/>
<evidence type="ECO:0000313" key="4">
    <source>
        <dbReference type="Proteomes" id="UP001303889"/>
    </source>
</evidence>
<dbReference type="GO" id="GO:0016646">
    <property type="term" value="F:oxidoreductase activity, acting on the CH-NH group of donors, NAD or NADP as acceptor"/>
    <property type="evidence" value="ECO:0007669"/>
    <property type="project" value="TreeGrafter"/>
</dbReference>
<feature type="domain" description="NAD(P)-binding" evidence="2">
    <location>
        <begin position="10"/>
        <end position="194"/>
    </location>
</feature>
<evidence type="ECO:0000256" key="1">
    <source>
        <dbReference type="ARBA" id="ARBA00038376"/>
    </source>
</evidence>
<dbReference type="InterPro" id="IPR016040">
    <property type="entry name" value="NAD(P)-bd_dom"/>
</dbReference>
<proteinExistence type="inferred from homology"/>
<dbReference type="Proteomes" id="UP001303889">
    <property type="component" value="Unassembled WGS sequence"/>
</dbReference>
<comment type="caution">
    <text evidence="3">The sequence shown here is derived from an EMBL/GenBank/DDBJ whole genome shotgun (WGS) entry which is preliminary data.</text>
</comment>
<organism evidence="3 4">
    <name type="scientific">Staphylotrichum tortipilum</name>
    <dbReference type="NCBI Taxonomy" id="2831512"/>
    <lineage>
        <taxon>Eukaryota</taxon>
        <taxon>Fungi</taxon>
        <taxon>Dikarya</taxon>
        <taxon>Ascomycota</taxon>
        <taxon>Pezizomycotina</taxon>
        <taxon>Sordariomycetes</taxon>
        <taxon>Sordariomycetidae</taxon>
        <taxon>Sordariales</taxon>
        <taxon>Chaetomiaceae</taxon>
        <taxon>Staphylotrichum</taxon>
    </lineage>
</organism>
<keyword evidence="4" id="KW-1185">Reference proteome</keyword>
<dbReference type="Pfam" id="PF13460">
    <property type="entry name" value="NAD_binding_10"/>
    <property type="match status" value="1"/>
</dbReference>
<gene>
    <name evidence="3" type="ORF">C8A05DRAFT_45659</name>
</gene>
<dbReference type="PANTHER" id="PTHR43355">
    <property type="entry name" value="FLAVIN REDUCTASE (NADPH)"/>
    <property type="match status" value="1"/>
</dbReference>
<dbReference type="SUPFAM" id="SSF51735">
    <property type="entry name" value="NAD(P)-binding Rossmann-fold domains"/>
    <property type="match status" value="1"/>
</dbReference>
<protein>
    <recommendedName>
        <fullName evidence="2">NAD(P)-binding domain-containing protein</fullName>
    </recommendedName>
</protein>
<dbReference type="InterPro" id="IPR051606">
    <property type="entry name" value="Polyketide_Oxido-like"/>
</dbReference>
<dbReference type="InterPro" id="IPR036291">
    <property type="entry name" value="NAD(P)-bd_dom_sf"/>
</dbReference>
<reference evidence="3" key="1">
    <citation type="journal article" date="2023" name="Mol. Phylogenet. Evol.">
        <title>Genome-scale phylogeny and comparative genomics of the fungal order Sordariales.</title>
        <authorList>
            <person name="Hensen N."/>
            <person name="Bonometti L."/>
            <person name="Westerberg I."/>
            <person name="Brannstrom I.O."/>
            <person name="Guillou S."/>
            <person name="Cros-Aarteil S."/>
            <person name="Calhoun S."/>
            <person name="Haridas S."/>
            <person name="Kuo A."/>
            <person name="Mondo S."/>
            <person name="Pangilinan J."/>
            <person name="Riley R."/>
            <person name="LaButti K."/>
            <person name="Andreopoulos B."/>
            <person name="Lipzen A."/>
            <person name="Chen C."/>
            <person name="Yan M."/>
            <person name="Daum C."/>
            <person name="Ng V."/>
            <person name="Clum A."/>
            <person name="Steindorff A."/>
            <person name="Ohm R.A."/>
            <person name="Martin F."/>
            <person name="Silar P."/>
            <person name="Natvig D.O."/>
            <person name="Lalanne C."/>
            <person name="Gautier V."/>
            <person name="Ament-Velasquez S.L."/>
            <person name="Kruys A."/>
            <person name="Hutchinson M.I."/>
            <person name="Powell A.J."/>
            <person name="Barry K."/>
            <person name="Miller A.N."/>
            <person name="Grigoriev I.V."/>
            <person name="Debuchy R."/>
            <person name="Gladieux P."/>
            <person name="Hiltunen Thoren M."/>
            <person name="Johannesson H."/>
        </authorList>
    </citation>
    <scope>NUCLEOTIDE SEQUENCE</scope>
    <source>
        <strain evidence="3">CBS 103.79</strain>
    </source>
</reference>
<dbReference type="PANTHER" id="PTHR43355:SF2">
    <property type="entry name" value="FLAVIN REDUCTASE (NADPH)"/>
    <property type="match status" value="1"/>
</dbReference>
<accession>A0AAN6MGN3</accession>
<dbReference type="EMBL" id="MU855664">
    <property type="protein sequence ID" value="KAK3900511.1"/>
    <property type="molecule type" value="Genomic_DNA"/>
</dbReference>
<comment type="similarity">
    <text evidence="1">Belongs to the avfA family.</text>
</comment>
<sequence length="236" mass="26198">MPGSKVLVLGGTGPAGICLVRELVFRKHEVVVYARNPSKLPEELVSNPLVEIIQGEMSTPSPLSTAVSKSHSIISLLGPDINRDNAIDPTTFSTFFSSTLFPLMREHGVRRILAMGTLSIKLPEDRWTLLQSAAILFMRTLHGNLYRVIHHIRDAFEQEGGDLDWTIFRIAQIPGGSDEESWRKDREDGEVFAGMIGEAGWTGTTRRGALAKWLVDELERGDGRWLRKLPAVGRKG</sequence>
<evidence type="ECO:0000313" key="3">
    <source>
        <dbReference type="EMBL" id="KAK3900511.1"/>
    </source>
</evidence>
<evidence type="ECO:0000259" key="2">
    <source>
        <dbReference type="Pfam" id="PF13460"/>
    </source>
</evidence>
<dbReference type="Gene3D" id="3.40.50.720">
    <property type="entry name" value="NAD(P)-binding Rossmann-like Domain"/>
    <property type="match status" value="1"/>
</dbReference>